<gene>
    <name evidence="3" type="ORF">OG727_36310</name>
    <name evidence="2" type="ORF">Scani_39940</name>
</gene>
<reference evidence="3" key="2">
    <citation type="submission" date="2022-10" db="EMBL/GenBank/DDBJ databases">
        <title>The complete genomes of actinobacterial strains from the NBC collection.</title>
        <authorList>
            <person name="Joergensen T.S."/>
            <person name="Alvarez Arevalo M."/>
            <person name="Sterndorff E.B."/>
            <person name="Faurdal D."/>
            <person name="Vuksanovic O."/>
            <person name="Mourched A.-S."/>
            <person name="Charusanti P."/>
            <person name="Shaw S."/>
            <person name="Blin K."/>
            <person name="Weber T."/>
        </authorList>
    </citation>
    <scope>NUCLEOTIDE SEQUENCE</scope>
    <source>
        <strain evidence="3">NBC_01256</strain>
    </source>
</reference>
<proteinExistence type="predicted"/>
<organism evidence="2 4">
    <name type="scientific">Streptomyces caniferus</name>
    <dbReference type="NCBI Taxonomy" id="285557"/>
    <lineage>
        <taxon>Bacteria</taxon>
        <taxon>Bacillati</taxon>
        <taxon>Actinomycetota</taxon>
        <taxon>Actinomycetes</taxon>
        <taxon>Kitasatosporales</taxon>
        <taxon>Streptomycetaceae</taxon>
        <taxon>Streptomyces</taxon>
    </lineage>
</organism>
<evidence type="ECO:0000313" key="2">
    <source>
        <dbReference type="EMBL" id="GFE07726.1"/>
    </source>
</evidence>
<keyword evidence="1" id="KW-0472">Membrane</keyword>
<dbReference type="AlphaFoldDB" id="A0A640SB33"/>
<sequence>MTPPSRKGPAPGRQSGTLAHEVESYLLVEAERAQARREAEALCAKLPWLTTAQADDLARHYMDQRLGLTCQALQAIADRAKRLRGEYEARYAALRRTLLRRHAACACLLCGVFTATAAVLAHSLRT</sequence>
<keyword evidence="1" id="KW-1133">Transmembrane helix</keyword>
<feature type="transmembrane region" description="Helical" evidence="1">
    <location>
        <begin position="103"/>
        <end position="124"/>
    </location>
</feature>
<protein>
    <submittedName>
        <fullName evidence="2">Uncharacterized protein</fullName>
    </submittedName>
</protein>
<dbReference type="Proteomes" id="UP001432292">
    <property type="component" value="Chromosome"/>
</dbReference>
<reference evidence="2 4" key="1">
    <citation type="submission" date="2019-12" db="EMBL/GenBank/DDBJ databases">
        <title>Whole genome shotgun sequence of Streptomyces caniferus NBRC 15389.</title>
        <authorList>
            <person name="Ichikawa N."/>
            <person name="Kimura A."/>
            <person name="Kitahashi Y."/>
            <person name="Komaki H."/>
            <person name="Tamura T."/>
        </authorList>
    </citation>
    <scope>NUCLEOTIDE SEQUENCE [LARGE SCALE GENOMIC DNA]</scope>
    <source>
        <strain evidence="2 4">NBRC 15389</strain>
    </source>
</reference>
<accession>A0A640SB33</accession>
<evidence type="ECO:0000313" key="4">
    <source>
        <dbReference type="Proteomes" id="UP000435837"/>
    </source>
</evidence>
<dbReference type="Proteomes" id="UP000435837">
    <property type="component" value="Unassembled WGS sequence"/>
</dbReference>
<name>A0A640SB33_9ACTN</name>
<evidence type="ECO:0000256" key="1">
    <source>
        <dbReference type="SAM" id="Phobius"/>
    </source>
</evidence>
<dbReference type="RefSeq" id="WP_174872724.1">
    <property type="nucleotide sequence ID" value="NZ_BAAATH010000022.1"/>
</dbReference>
<keyword evidence="1" id="KW-0812">Transmembrane</keyword>
<dbReference type="EMBL" id="CP108473">
    <property type="protein sequence ID" value="WUS27310.1"/>
    <property type="molecule type" value="Genomic_DNA"/>
</dbReference>
<evidence type="ECO:0000313" key="3">
    <source>
        <dbReference type="EMBL" id="WUS27310.1"/>
    </source>
</evidence>
<evidence type="ECO:0000313" key="5">
    <source>
        <dbReference type="Proteomes" id="UP001432292"/>
    </source>
</evidence>
<dbReference type="EMBL" id="BLIN01000005">
    <property type="protein sequence ID" value="GFE07726.1"/>
    <property type="molecule type" value="Genomic_DNA"/>
</dbReference>
<keyword evidence="5" id="KW-1185">Reference proteome</keyword>